<organism evidence="2 3">
    <name type="scientific">Dokdonia sinensis</name>
    <dbReference type="NCBI Taxonomy" id="2479847"/>
    <lineage>
        <taxon>Bacteria</taxon>
        <taxon>Pseudomonadati</taxon>
        <taxon>Bacteroidota</taxon>
        <taxon>Flavobacteriia</taxon>
        <taxon>Flavobacteriales</taxon>
        <taxon>Flavobacteriaceae</taxon>
        <taxon>Dokdonia</taxon>
    </lineage>
</organism>
<evidence type="ECO:0008006" key="4">
    <source>
        <dbReference type="Google" id="ProtNLM"/>
    </source>
</evidence>
<dbReference type="AlphaFoldDB" id="A0A3M0G7S1"/>
<keyword evidence="3" id="KW-1185">Reference proteome</keyword>
<dbReference type="OrthoDB" id="853480at2"/>
<dbReference type="PROSITE" id="PS51257">
    <property type="entry name" value="PROKAR_LIPOPROTEIN"/>
    <property type="match status" value="1"/>
</dbReference>
<accession>A0A3M0G7S1</accession>
<sequence>MKTIKLLTLFLCLGVLQSCCVNGDCDEDDFVGEPGFSESAYEPIALSRADFETSVKLLPPKPIANSGKIYVLNGLLFVNEKNEGFHVFQNEDPSNPTPLNFIEVPGSTDVSIRNGIYFVNQAVDLIAISFEARVSELNVSKRIRNVFPVKISPDGYYPNVAQDSVVVGWKLKTQG</sequence>
<gene>
    <name evidence="2" type="ORF">EAX61_05915</name>
</gene>
<dbReference type="Proteomes" id="UP000281985">
    <property type="component" value="Unassembled WGS sequence"/>
</dbReference>
<feature type="signal peptide" evidence="1">
    <location>
        <begin position="1"/>
        <end position="23"/>
    </location>
</feature>
<evidence type="ECO:0000313" key="2">
    <source>
        <dbReference type="EMBL" id="RMB61015.1"/>
    </source>
</evidence>
<dbReference type="EMBL" id="REFV01000004">
    <property type="protein sequence ID" value="RMB61015.1"/>
    <property type="molecule type" value="Genomic_DNA"/>
</dbReference>
<name>A0A3M0G7S1_9FLAO</name>
<feature type="chain" id="PRO_5018080872" description="LVIVD repeat-containing protein" evidence="1">
    <location>
        <begin position="24"/>
        <end position="175"/>
    </location>
</feature>
<reference evidence="2 3" key="1">
    <citation type="submission" date="2018-10" db="EMBL/GenBank/DDBJ databases">
        <title>Dokdonia luteus sp. nov., isolated from sea water.</title>
        <authorList>
            <person name="Zhou L.Y."/>
            <person name="Du Z.J."/>
        </authorList>
    </citation>
    <scope>NUCLEOTIDE SEQUENCE [LARGE SCALE GENOMIC DNA]</scope>
    <source>
        <strain evidence="2 3">SH27</strain>
    </source>
</reference>
<protein>
    <recommendedName>
        <fullName evidence="4">LVIVD repeat-containing protein</fullName>
    </recommendedName>
</protein>
<evidence type="ECO:0000256" key="1">
    <source>
        <dbReference type="SAM" id="SignalP"/>
    </source>
</evidence>
<comment type="caution">
    <text evidence="2">The sequence shown here is derived from an EMBL/GenBank/DDBJ whole genome shotgun (WGS) entry which is preliminary data.</text>
</comment>
<proteinExistence type="predicted"/>
<dbReference type="RefSeq" id="WP_121916749.1">
    <property type="nucleotide sequence ID" value="NZ_REFV01000004.1"/>
</dbReference>
<keyword evidence="1" id="KW-0732">Signal</keyword>
<evidence type="ECO:0000313" key="3">
    <source>
        <dbReference type="Proteomes" id="UP000281985"/>
    </source>
</evidence>